<dbReference type="EMBL" id="JPIN01000017">
    <property type="protein sequence ID" value="KFZ27820.1"/>
    <property type="molecule type" value="Genomic_DNA"/>
</dbReference>
<evidence type="ECO:0000313" key="1">
    <source>
        <dbReference type="EMBL" id="KFZ27820.1"/>
    </source>
</evidence>
<reference evidence="1 2" key="1">
    <citation type="submission" date="2014-06" db="EMBL/GenBank/DDBJ databases">
        <title>Draft genome sequence of Idiomarina sp. MCCC 1A10513.</title>
        <authorList>
            <person name="Du J."/>
            <person name="Lai Q."/>
            <person name="Shao Z."/>
        </authorList>
    </citation>
    <scope>NUCLEOTIDE SEQUENCE [LARGE SCALE GENOMIC DNA]</scope>
    <source>
        <strain evidence="1 2">MCCC 1A10513</strain>
    </source>
</reference>
<name>A0A094IJD0_9GAMM</name>
<accession>A0A094IJD0</accession>
<keyword evidence="2" id="KW-1185">Reference proteome</keyword>
<protein>
    <submittedName>
        <fullName evidence="1">Uncharacterized protein</fullName>
    </submittedName>
</protein>
<comment type="caution">
    <text evidence="1">The sequence shown here is derived from an EMBL/GenBank/DDBJ whole genome shotgun (WGS) entry which is preliminary data.</text>
</comment>
<organism evidence="1 2">
    <name type="scientific">Pseudidiomarina atlantica</name>
    <dbReference type="NCBI Taxonomy" id="1517416"/>
    <lineage>
        <taxon>Bacteria</taxon>
        <taxon>Pseudomonadati</taxon>
        <taxon>Pseudomonadota</taxon>
        <taxon>Gammaproteobacteria</taxon>
        <taxon>Alteromonadales</taxon>
        <taxon>Idiomarinaceae</taxon>
        <taxon>Pseudidiomarina</taxon>
    </lineage>
</organism>
<dbReference type="AlphaFoldDB" id="A0A094IJD0"/>
<gene>
    <name evidence="1" type="ORF">IDAT_12505</name>
</gene>
<proteinExistence type="predicted"/>
<dbReference type="Proteomes" id="UP000053718">
    <property type="component" value="Unassembled WGS sequence"/>
</dbReference>
<evidence type="ECO:0000313" key="2">
    <source>
        <dbReference type="Proteomes" id="UP000053718"/>
    </source>
</evidence>
<sequence>MRPALAENQLFSGIHGISQGDVHRLSVTAKALAQHQSAPEVVLPTADRGDAGRPLTVCHQFRVEAVIRRRNQPSPEHQGGAKFSEVSDVPKVGHLELAVRLTAIQVLVVGRGAPQGRLAPFGDLVIPAFGLVTAGGLVNRILTVLKQV</sequence>